<dbReference type="EMBL" id="JBHSEW010000004">
    <property type="protein sequence ID" value="MFC4621861.1"/>
    <property type="molecule type" value="Genomic_DNA"/>
</dbReference>
<dbReference type="InterPro" id="IPR029055">
    <property type="entry name" value="Ntn_hydrolases_N"/>
</dbReference>
<dbReference type="PROSITE" id="PS51278">
    <property type="entry name" value="GATASE_TYPE_2"/>
    <property type="match status" value="1"/>
</dbReference>
<feature type="domain" description="Glutamine amidotransferase type-2" evidence="8">
    <location>
        <begin position="2"/>
        <end position="221"/>
    </location>
</feature>
<keyword evidence="5" id="KW-0067">ATP-binding</keyword>
<dbReference type="GO" id="GO:0004066">
    <property type="term" value="F:asparagine synthase (glutamine-hydrolyzing) activity"/>
    <property type="evidence" value="ECO:0007669"/>
    <property type="project" value="UniProtKB-EC"/>
</dbReference>
<dbReference type="InterPro" id="IPR051786">
    <property type="entry name" value="ASN_synthetase/amidase"/>
</dbReference>
<evidence type="ECO:0000256" key="4">
    <source>
        <dbReference type="ARBA" id="ARBA00022741"/>
    </source>
</evidence>
<dbReference type="Proteomes" id="UP001595967">
    <property type="component" value="Unassembled WGS sequence"/>
</dbReference>
<accession>A0ABV9GXA5</accession>
<dbReference type="SUPFAM" id="SSF52402">
    <property type="entry name" value="Adenine nucleotide alpha hydrolases-like"/>
    <property type="match status" value="1"/>
</dbReference>
<evidence type="ECO:0000256" key="3">
    <source>
        <dbReference type="ARBA" id="ARBA00012737"/>
    </source>
</evidence>
<dbReference type="RefSeq" id="WP_377724976.1">
    <property type="nucleotide sequence ID" value="NZ_JBHSEW010000004.1"/>
</dbReference>
<evidence type="ECO:0000256" key="7">
    <source>
        <dbReference type="ARBA" id="ARBA00048741"/>
    </source>
</evidence>
<dbReference type="Gene3D" id="3.60.20.10">
    <property type="entry name" value="Glutamine Phosphoribosylpyrophosphate, subunit 1, domain 1"/>
    <property type="match status" value="1"/>
</dbReference>
<reference evidence="10" key="1">
    <citation type="journal article" date="2019" name="Int. J. Syst. Evol. Microbiol.">
        <title>The Global Catalogue of Microorganisms (GCM) 10K type strain sequencing project: providing services to taxonomists for standard genome sequencing and annotation.</title>
        <authorList>
            <consortium name="The Broad Institute Genomics Platform"/>
            <consortium name="The Broad Institute Genome Sequencing Center for Infectious Disease"/>
            <person name="Wu L."/>
            <person name="Ma J."/>
        </authorList>
    </citation>
    <scope>NUCLEOTIDE SEQUENCE [LARGE SCALE GENOMIC DNA]</scope>
    <source>
        <strain evidence="10">JCM 11650</strain>
    </source>
</reference>
<evidence type="ECO:0000256" key="6">
    <source>
        <dbReference type="ARBA" id="ARBA00022962"/>
    </source>
</evidence>
<dbReference type="NCBIfam" id="TIGR01536">
    <property type="entry name" value="asn_synth_AEB"/>
    <property type="match status" value="1"/>
</dbReference>
<dbReference type="CDD" id="cd00712">
    <property type="entry name" value="AsnB"/>
    <property type="match status" value="1"/>
</dbReference>
<dbReference type="Pfam" id="PF13537">
    <property type="entry name" value="GATase_7"/>
    <property type="match status" value="1"/>
</dbReference>
<evidence type="ECO:0000256" key="2">
    <source>
        <dbReference type="ARBA" id="ARBA00005752"/>
    </source>
</evidence>
<sequence length="635" mass="71979">MCGIAGGWWHQYLEASNALPNALHAMRHRGPNDKGHELYPMDSATVGLAQARLSIIDLSAAGHQPMHSPDGRWAIVFNGEIYNYRELRAELEAYGYPFTSDSDTEVLLAAWAHWGSACLPRLTGMFAFAVLDKTQATLTCVRDAFGIKPFFYSAGHAGQSKGFAFASELPALLQLLPAKPQLNWQRAYDYLVHGDYDSTPDTFYANVHHLSPGHWLQMNIATGQVNAPQRWWQPDITERPGWRFDDAVEQVREQFLHNIRLHLRSDVPLGAALSGGIDSSAVVCAMRHVEPDLPIHTFSFIAEGSDVNEEHWVDRVNQHVGAIPHKVHVTPQELARNLDDMIRAQGEPFGSTSIYAQYRVFQLAKEQGITVTLDGQGADEMLAGYNGYPGQRLRSLLETGQWRKAWQFLNQWAQWPGRSLAYGAKAGIAAFTSGKLYQVLRKINGNKNIPDWMREQPLREAGVNLQVPLQRPVSQSRGRRVTAELALSLSRRGLPSLLRHGDRNSMRFSVESRVPFLTLDMVELLLSMPEEFLISSQGETKSIFRAAMRGIVPDDVLDRRDKIGFATPEQDWLLGMAPTIREWLQEDFQLPFFDQSKVLQEFDLIISDKKPFSWQVWRWVNFCRWYSLFMLPPKN</sequence>
<dbReference type="PIRSF" id="PIRSF001589">
    <property type="entry name" value="Asn_synthetase_glu-h"/>
    <property type="match status" value="1"/>
</dbReference>
<dbReference type="SUPFAM" id="SSF56235">
    <property type="entry name" value="N-terminal nucleophile aminohydrolases (Ntn hydrolases)"/>
    <property type="match status" value="1"/>
</dbReference>
<dbReference type="Gene3D" id="3.40.50.620">
    <property type="entry name" value="HUPs"/>
    <property type="match status" value="1"/>
</dbReference>
<evidence type="ECO:0000313" key="9">
    <source>
        <dbReference type="EMBL" id="MFC4621861.1"/>
    </source>
</evidence>
<dbReference type="InterPro" id="IPR033738">
    <property type="entry name" value="AsnB_N"/>
</dbReference>
<evidence type="ECO:0000256" key="5">
    <source>
        <dbReference type="ARBA" id="ARBA00022840"/>
    </source>
</evidence>
<keyword evidence="6" id="KW-0315">Glutamine amidotransferase</keyword>
<proteinExistence type="inferred from homology"/>
<dbReference type="CDD" id="cd01991">
    <property type="entry name" value="Asn_synthase_B_C"/>
    <property type="match status" value="1"/>
</dbReference>
<gene>
    <name evidence="9" type="primary">asnB</name>
    <name evidence="9" type="ORF">ACFO3A_06480</name>
</gene>
<dbReference type="InterPro" id="IPR014729">
    <property type="entry name" value="Rossmann-like_a/b/a_fold"/>
</dbReference>
<dbReference type="PANTHER" id="PTHR43284:SF1">
    <property type="entry name" value="ASPARAGINE SYNTHETASE"/>
    <property type="match status" value="1"/>
</dbReference>
<dbReference type="Pfam" id="PF00733">
    <property type="entry name" value="Asn_synthase"/>
    <property type="match status" value="1"/>
</dbReference>
<dbReference type="InterPro" id="IPR017932">
    <property type="entry name" value="GATase_2_dom"/>
</dbReference>
<dbReference type="InterPro" id="IPR001962">
    <property type="entry name" value="Asn_synthase"/>
</dbReference>
<evidence type="ECO:0000313" key="10">
    <source>
        <dbReference type="Proteomes" id="UP001595967"/>
    </source>
</evidence>
<keyword evidence="9" id="KW-0436">Ligase</keyword>
<evidence type="ECO:0000256" key="1">
    <source>
        <dbReference type="ARBA" id="ARBA00005187"/>
    </source>
</evidence>
<comment type="similarity">
    <text evidence="2">Belongs to the asparagine synthetase family.</text>
</comment>
<keyword evidence="10" id="KW-1185">Reference proteome</keyword>
<protein>
    <recommendedName>
        <fullName evidence="3">asparagine synthase (glutamine-hydrolyzing)</fullName>
        <ecNumber evidence="3">6.3.5.4</ecNumber>
    </recommendedName>
</protein>
<evidence type="ECO:0000259" key="8">
    <source>
        <dbReference type="PROSITE" id="PS51278"/>
    </source>
</evidence>
<keyword evidence="4" id="KW-0547">Nucleotide-binding</keyword>
<comment type="catalytic activity">
    <reaction evidence="7">
        <text>L-aspartate + L-glutamine + ATP + H2O = L-asparagine + L-glutamate + AMP + diphosphate + H(+)</text>
        <dbReference type="Rhea" id="RHEA:12228"/>
        <dbReference type="ChEBI" id="CHEBI:15377"/>
        <dbReference type="ChEBI" id="CHEBI:15378"/>
        <dbReference type="ChEBI" id="CHEBI:29985"/>
        <dbReference type="ChEBI" id="CHEBI:29991"/>
        <dbReference type="ChEBI" id="CHEBI:30616"/>
        <dbReference type="ChEBI" id="CHEBI:33019"/>
        <dbReference type="ChEBI" id="CHEBI:58048"/>
        <dbReference type="ChEBI" id="CHEBI:58359"/>
        <dbReference type="ChEBI" id="CHEBI:456215"/>
        <dbReference type="EC" id="6.3.5.4"/>
    </reaction>
</comment>
<comment type="caution">
    <text evidence="9">The sequence shown here is derived from an EMBL/GenBank/DDBJ whole genome shotgun (WGS) entry which is preliminary data.</text>
</comment>
<comment type="pathway">
    <text evidence="1">Amino-acid biosynthesis; L-asparagine biosynthesis; L-asparagine from L-aspartate (L-Gln route): step 1/1.</text>
</comment>
<dbReference type="InterPro" id="IPR006426">
    <property type="entry name" value="Asn_synth_AEB"/>
</dbReference>
<organism evidence="9 10">
    <name type="scientific">Comamonas nitrativorans</name>
    <dbReference type="NCBI Taxonomy" id="108437"/>
    <lineage>
        <taxon>Bacteria</taxon>
        <taxon>Pseudomonadati</taxon>
        <taxon>Pseudomonadota</taxon>
        <taxon>Betaproteobacteria</taxon>
        <taxon>Burkholderiales</taxon>
        <taxon>Comamonadaceae</taxon>
        <taxon>Comamonas</taxon>
    </lineage>
</organism>
<name>A0ABV9GXA5_9BURK</name>
<dbReference type="EC" id="6.3.5.4" evidence="3"/>
<dbReference type="PANTHER" id="PTHR43284">
    <property type="entry name" value="ASPARAGINE SYNTHETASE (GLUTAMINE-HYDROLYZING)"/>
    <property type="match status" value="1"/>
</dbReference>